<sequence>MDDLSEFQKSLVDNSIEQVKEVIDNDYSIGKMHNALASLHEELTILPKYHKYAVDKIHQVAQHYRNLDKEYYRRFKKMDPKFIEITLNLGNFK</sequence>
<organism evidence="1 2">
    <name type="scientific">Acetilactobacillus jinshanensis</name>
    <dbReference type="NCBI Taxonomy" id="1720083"/>
    <lineage>
        <taxon>Bacteria</taxon>
        <taxon>Bacillati</taxon>
        <taxon>Bacillota</taxon>
        <taxon>Bacilli</taxon>
        <taxon>Lactobacillales</taxon>
        <taxon>Lactobacillaceae</taxon>
        <taxon>Acetilactobacillus</taxon>
    </lineage>
</organism>
<proteinExistence type="predicted"/>
<name>A0A4P6ZKF2_9LACO</name>
<dbReference type="AlphaFoldDB" id="A0A4P6ZKF2"/>
<evidence type="ECO:0000313" key="1">
    <source>
        <dbReference type="EMBL" id="QBP18033.1"/>
    </source>
</evidence>
<evidence type="ECO:0000313" key="2">
    <source>
        <dbReference type="Proteomes" id="UP000294321"/>
    </source>
</evidence>
<reference evidence="2" key="1">
    <citation type="submission" date="2018-12" db="EMBL/GenBank/DDBJ databases">
        <title>A new species of lactobacillus.</title>
        <authorList>
            <person name="Jian Y."/>
            <person name="Xin L."/>
            <person name="Hong Z.J."/>
            <person name="Ming L.Z."/>
            <person name="Hong X.Z."/>
        </authorList>
    </citation>
    <scope>NUCLEOTIDE SEQUENCE [LARGE SCALE GENOMIC DNA]</scope>
    <source>
        <strain evidence="2">HSLZ-75</strain>
    </source>
</reference>
<dbReference type="Proteomes" id="UP000294321">
    <property type="component" value="Chromosome"/>
</dbReference>
<dbReference type="EMBL" id="CP034726">
    <property type="protein sequence ID" value="QBP18033.1"/>
    <property type="molecule type" value="Genomic_DNA"/>
</dbReference>
<keyword evidence="2" id="KW-1185">Reference proteome</keyword>
<accession>A0A4P6ZKF2</accession>
<gene>
    <name evidence="1" type="ORF">ELX58_02470</name>
</gene>
<protein>
    <submittedName>
        <fullName evidence="1">Uncharacterized protein</fullName>
    </submittedName>
</protein>
<dbReference type="KEGG" id="lji:ELX58_02470"/>
<dbReference type="RefSeq" id="WP_133441590.1">
    <property type="nucleotide sequence ID" value="NZ_CP034726.1"/>
</dbReference>